<protein>
    <recommendedName>
        <fullName evidence="3">ETS domain-containing protein</fullName>
    </recommendedName>
</protein>
<dbReference type="Proteomes" id="UP000792457">
    <property type="component" value="Unassembled WGS sequence"/>
</dbReference>
<accession>A0A8K0KQW7</accession>
<dbReference type="AlphaFoldDB" id="A0A8K0KQW7"/>
<dbReference type="EMBL" id="KZ309620">
    <property type="protein sequence ID" value="KAG8239380.1"/>
    <property type="molecule type" value="Genomic_DNA"/>
</dbReference>
<dbReference type="OrthoDB" id="10067219at2759"/>
<gene>
    <name evidence="1" type="ORF">J437_LFUL015654</name>
</gene>
<sequence>MTKVHGKRYAYKFDFHGLMQACQAQAAGAAAEGYKAYAAPPPDQLGIFSPSAYSSGKLTPLLPPPPHHEATSSQSPSIFAPYWTPLYAVAPPDSAPQRLPDPPPP</sequence>
<evidence type="ECO:0000313" key="1">
    <source>
        <dbReference type="EMBL" id="KAG8239380.1"/>
    </source>
</evidence>
<name>A0A8K0KQW7_LADFU</name>
<organism evidence="1 2">
    <name type="scientific">Ladona fulva</name>
    <name type="common">Scarce chaser dragonfly</name>
    <name type="synonym">Libellula fulva</name>
    <dbReference type="NCBI Taxonomy" id="123851"/>
    <lineage>
        <taxon>Eukaryota</taxon>
        <taxon>Metazoa</taxon>
        <taxon>Ecdysozoa</taxon>
        <taxon>Arthropoda</taxon>
        <taxon>Hexapoda</taxon>
        <taxon>Insecta</taxon>
        <taxon>Pterygota</taxon>
        <taxon>Palaeoptera</taxon>
        <taxon>Odonata</taxon>
        <taxon>Epiprocta</taxon>
        <taxon>Anisoptera</taxon>
        <taxon>Libelluloidea</taxon>
        <taxon>Libellulidae</taxon>
        <taxon>Ladona</taxon>
    </lineage>
</organism>
<evidence type="ECO:0000313" key="2">
    <source>
        <dbReference type="Proteomes" id="UP000792457"/>
    </source>
</evidence>
<comment type="caution">
    <text evidence="1">The sequence shown here is derived from an EMBL/GenBank/DDBJ whole genome shotgun (WGS) entry which is preliminary data.</text>
</comment>
<proteinExistence type="predicted"/>
<keyword evidence="2" id="KW-1185">Reference proteome</keyword>
<reference evidence="1" key="1">
    <citation type="submission" date="2013-04" db="EMBL/GenBank/DDBJ databases">
        <authorList>
            <person name="Qu J."/>
            <person name="Murali S.C."/>
            <person name="Bandaranaike D."/>
            <person name="Bellair M."/>
            <person name="Blankenburg K."/>
            <person name="Chao H."/>
            <person name="Dinh H."/>
            <person name="Doddapaneni H."/>
            <person name="Downs B."/>
            <person name="Dugan-Rocha S."/>
            <person name="Elkadiri S."/>
            <person name="Gnanaolivu R.D."/>
            <person name="Hernandez B."/>
            <person name="Javaid M."/>
            <person name="Jayaseelan J.C."/>
            <person name="Lee S."/>
            <person name="Li M."/>
            <person name="Ming W."/>
            <person name="Munidasa M."/>
            <person name="Muniz J."/>
            <person name="Nguyen L."/>
            <person name="Ongeri F."/>
            <person name="Osuji N."/>
            <person name="Pu L.-L."/>
            <person name="Puazo M."/>
            <person name="Qu C."/>
            <person name="Quiroz J."/>
            <person name="Raj R."/>
            <person name="Weissenberger G."/>
            <person name="Xin Y."/>
            <person name="Zou X."/>
            <person name="Han Y."/>
            <person name="Richards S."/>
            <person name="Worley K."/>
            <person name="Muzny D."/>
            <person name="Gibbs R."/>
        </authorList>
    </citation>
    <scope>NUCLEOTIDE SEQUENCE</scope>
    <source>
        <strain evidence="1">Sampled in the wild</strain>
    </source>
</reference>
<evidence type="ECO:0008006" key="3">
    <source>
        <dbReference type="Google" id="ProtNLM"/>
    </source>
</evidence>
<reference evidence="1" key="2">
    <citation type="submission" date="2017-10" db="EMBL/GenBank/DDBJ databases">
        <title>Ladona fulva Genome sequencing and assembly.</title>
        <authorList>
            <person name="Murali S."/>
            <person name="Richards S."/>
            <person name="Bandaranaike D."/>
            <person name="Bellair M."/>
            <person name="Blankenburg K."/>
            <person name="Chao H."/>
            <person name="Dinh H."/>
            <person name="Doddapaneni H."/>
            <person name="Dugan-Rocha S."/>
            <person name="Elkadiri S."/>
            <person name="Gnanaolivu R."/>
            <person name="Hernandez B."/>
            <person name="Skinner E."/>
            <person name="Javaid M."/>
            <person name="Lee S."/>
            <person name="Li M."/>
            <person name="Ming W."/>
            <person name="Munidasa M."/>
            <person name="Muniz J."/>
            <person name="Nguyen L."/>
            <person name="Hughes D."/>
            <person name="Osuji N."/>
            <person name="Pu L.-L."/>
            <person name="Puazo M."/>
            <person name="Qu C."/>
            <person name="Quiroz J."/>
            <person name="Raj R."/>
            <person name="Weissenberger G."/>
            <person name="Xin Y."/>
            <person name="Zou X."/>
            <person name="Han Y."/>
            <person name="Worley K."/>
            <person name="Muzny D."/>
            <person name="Gibbs R."/>
        </authorList>
    </citation>
    <scope>NUCLEOTIDE SEQUENCE</scope>
    <source>
        <strain evidence="1">Sampled in the wild</strain>
    </source>
</reference>